<accession>A0A399INH4</accession>
<dbReference type="RefSeq" id="WP_119367257.1">
    <property type="nucleotide sequence ID" value="NZ_QXDJ01000003.1"/>
</dbReference>
<dbReference type="InterPro" id="IPR025063">
    <property type="entry name" value="DUF4004"/>
</dbReference>
<name>A0A399INH4_9CLOT</name>
<evidence type="ECO:0000313" key="1">
    <source>
        <dbReference type="EMBL" id="RII34593.1"/>
    </source>
</evidence>
<comment type="caution">
    <text evidence="1">The sequence shown here is derived from an EMBL/GenBank/DDBJ whole genome shotgun (WGS) entry which is preliminary data.</text>
</comment>
<dbReference type="EMBL" id="QXDJ01000003">
    <property type="protein sequence ID" value="RII34593.1"/>
    <property type="molecule type" value="Genomic_DNA"/>
</dbReference>
<reference evidence="1 2" key="1">
    <citation type="submission" date="2018-08" db="EMBL/GenBank/DDBJ databases">
        <title>Genome of Clostridium chromiireducens C1, DSM12136.</title>
        <authorList>
            <person name="Xing M."/>
            <person name="Wei Y."/>
            <person name="Ang E.L."/>
            <person name="Zhao H."/>
            <person name="Zhang Y."/>
        </authorList>
    </citation>
    <scope>NUCLEOTIDE SEQUENCE [LARGE SCALE GENOMIC DNA]</scope>
    <source>
        <strain evidence="1 2">C1</strain>
    </source>
</reference>
<gene>
    <name evidence="1" type="ORF">D2A34_15760</name>
</gene>
<protein>
    <submittedName>
        <fullName evidence="1">DUF4004 family protein</fullName>
    </submittedName>
</protein>
<dbReference type="AlphaFoldDB" id="A0A399INH4"/>
<proteinExistence type="predicted"/>
<organism evidence="1 2">
    <name type="scientific">Clostridium chromiireducens</name>
    <dbReference type="NCBI Taxonomy" id="225345"/>
    <lineage>
        <taxon>Bacteria</taxon>
        <taxon>Bacillati</taxon>
        <taxon>Bacillota</taxon>
        <taxon>Clostridia</taxon>
        <taxon>Eubacteriales</taxon>
        <taxon>Clostridiaceae</taxon>
        <taxon>Clostridium</taxon>
    </lineage>
</organism>
<evidence type="ECO:0000313" key="2">
    <source>
        <dbReference type="Proteomes" id="UP000265930"/>
    </source>
</evidence>
<dbReference type="Proteomes" id="UP000265930">
    <property type="component" value="Unassembled WGS sequence"/>
</dbReference>
<sequence>MLEELISKKELLEELQISYGQLYRWKRKKLIPEEWFIKKSVSTGQETFFPKQKIITRINKILELKDDVSLDDLANQFSYNVKDIKIVRDYLVKNEIVPLGIMERFESVINVDNNIYDELRLFTLFIYENLIGIGFLSLEEVNEITESISRNYKLLCDENKVLIIKRKLGVLFYYILNNEPEILLDEKAIEISRVNFRNILEKIQKFKLNI</sequence>
<dbReference type="Pfam" id="PF13171">
    <property type="entry name" value="DUF4004"/>
    <property type="match status" value="1"/>
</dbReference>